<keyword evidence="5" id="KW-0598">Phosphotransferase system</keyword>
<sequence length="356" mass="36577">MKEFFQSLKRHVLTGVSYMIPFTIAGAVIMGIARVGAMIYGVTDIWDAAHETAGGLVPFFHTLDGLGGLALGLMLPVFAGFIAYSIADRPALVSGFVGGMLANKLGTGFLGALAAGLIAGYLVKIMAEKIQLPESASSIVPVFILPVFGTLFTVLIMQYIIGGPFAALNSGLVNWMSTMSKGSGSLVIALVVGGMVGFDLGGPINKAAVVTAMALITEGLFVANTAAQVAIIIPTLGYGMATLIKKAKFSNELREAGKASFIMGLVGISEGAIPFTLINPIKMIPVNVVGCAVGSAVAVSLGAVNTIPISGIYGWLLVKNWPVYVLGILVGASIIAAGAIFLGTGFDATDEIDAVM</sequence>
<evidence type="ECO:0000313" key="11">
    <source>
        <dbReference type="EMBL" id="MCY6369353.1"/>
    </source>
</evidence>
<feature type="transmembrane region" description="Helical" evidence="9">
    <location>
        <begin position="256"/>
        <end position="278"/>
    </location>
</feature>
<feature type="transmembrane region" description="Helical" evidence="9">
    <location>
        <begin position="284"/>
        <end position="316"/>
    </location>
</feature>
<keyword evidence="12" id="KW-1185">Reference proteome</keyword>
<reference evidence="11" key="1">
    <citation type="submission" date="2022-12" db="EMBL/GenBank/DDBJ databases">
        <authorList>
            <person name="Wang J."/>
        </authorList>
    </citation>
    <scope>NUCLEOTIDE SEQUENCE</scope>
    <source>
        <strain evidence="11">HY-42-06</strain>
    </source>
</reference>
<feature type="transmembrane region" description="Helical" evidence="9">
    <location>
        <begin position="182"/>
        <end position="201"/>
    </location>
</feature>
<gene>
    <name evidence="11" type="ORF">OXH55_01670</name>
</gene>
<dbReference type="EMBL" id="JAPQES010000001">
    <property type="protein sequence ID" value="MCY6369353.1"/>
    <property type="molecule type" value="Genomic_DNA"/>
</dbReference>
<dbReference type="Pfam" id="PF02378">
    <property type="entry name" value="PTS_EIIC"/>
    <property type="match status" value="1"/>
</dbReference>
<feature type="transmembrane region" description="Helical" evidence="9">
    <location>
        <begin position="66"/>
        <end position="87"/>
    </location>
</feature>
<keyword evidence="7 9" id="KW-1133">Transmembrane helix</keyword>
<keyword evidence="2" id="KW-0813">Transport</keyword>
<feature type="transmembrane region" description="Helical" evidence="9">
    <location>
        <begin position="139"/>
        <end position="161"/>
    </location>
</feature>
<evidence type="ECO:0000256" key="5">
    <source>
        <dbReference type="ARBA" id="ARBA00022683"/>
    </source>
</evidence>
<organism evidence="11 12">
    <name type="scientific">Clostridium ganghwense</name>
    <dbReference type="NCBI Taxonomy" id="312089"/>
    <lineage>
        <taxon>Bacteria</taxon>
        <taxon>Bacillati</taxon>
        <taxon>Bacillota</taxon>
        <taxon>Clostridia</taxon>
        <taxon>Eubacteriales</taxon>
        <taxon>Clostridiaceae</taxon>
        <taxon>Clostridium</taxon>
    </lineage>
</organism>
<dbReference type="InterPro" id="IPR013014">
    <property type="entry name" value="PTS_EIIC_2"/>
</dbReference>
<keyword evidence="8 9" id="KW-0472">Membrane</keyword>
<keyword evidence="4" id="KW-0762">Sugar transport</keyword>
<dbReference type="RefSeq" id="WP_268047674.1">
    <property type="nucleotide sequence ID" value="NZ_JAPQES010000001.1"/>
</dbReference>
<proteinExistence type="predicted"/>
<dbReference type="NCBIfam" id="TIGR01427">
    <property type="entry name" value="PTS_IIC_fructo"/>
    <property type="match status" value="1"/>
</dbReference>
<evidence type="ECO:0000256" key="8">
    <source>
        <dbReference type="ARBA" id="ARBA00023136"/>
    </source>
</evidence>
<name>A0ABT4CJX5_9CLOT</name>
<evidence type="ECO:0000256" key="2">
    <source>
        <dbReference type="ARBA" id="ARBA00022448"/>
    </source>
</evidence>
<dbReference type="Proteomes" id="UP001079657">
    <property type="component" value="Unassembled WGS sequence"/>
</dbReference>
<feature type="transmembrane region" description="Helical" evidence="9">
    <location>
        <begin position="108"/>
        <end position="127"/>
    </location>
</feature>
<keyword evidence="3" id="KW-1003">Cell membrane</keyword>
<dbReference type="InterPro" id="IPR050864">
    <property type="entry name" value="Bacterial_PTS_Sugar_Transport"/>
</dbReference>
<evidence type="ECO:0000313" key="12">
    <source>
        <dbReference type="Proteomes" id="UP001079657"/>
    </source>
</evidence>
<protein>
    <submittedName>
        <fullName evidence="11">PTS fructose transporter subunit IIC</fullName>
    </submittedName>
</protein>
<evidence type="ECO:0000256" key="3">
    <source>
        <dbReference type="ARBA" id="ARBA00022475"/>
    </source>
</evidence>
<feature type="transmembrane region" description="Helical" evidence="9">
    <location>
        <begin position="12"/>
        <end position="33"/>
    </location>
</feature>
<dbReference type="PANTHER" id="PTHR30505:SF0">
    <property type="entry name" value="FRUCTOSE-LIKE PTS SYSTEM EIIBC COMPONENT-RELATED"/>
    <property type="match status" value="1"/>
</dbReference>
<comment type="caution">
    <text evidence="11">The sequence shown here is derived from an EMBL/GenBank/DDBJ whole genome shotgun (WGS) entry which is preliminary data.</text>
</comment>
<evidence type="ECO:0000256" key="9">
    <source>
        <dbReference type="SAM" id="Phobius"/>
    </source>
</evidence>
<evidence type="ECO:0000259" key="10">
    <source>
        <dbReference type="PROSITE" id="PS51104"/>
    </source>
</evidence>
<evidence type="ECO:0000256" key="7">
    <source>
        <dbReference type="ARBA" id="ARBA00022989"/>
    </source>
</evidence>
<evidence type="ECO:0000256" key="4">
    <source>
        <dbReference type="ARBA" id="ARBA00022597"/>
    </source>
</evidence>
<evidence type="ECO:0000256" key="1">
    <source>
        <dbReference type="ARBA" id="ARBA00004429"/>
    </source>
</evidence>
<evidence type="ECO:0000256" key="6">
    <source>
        <dbReference type="ARBA" id="ARBA00022692"/>
    </source>
</evidence>
<feature type="transmembrane region" description="Helical" evidence="9">
    <location>
        <begin position="323"/>
        <end position="346"/>
    </location>
</feature>
<feature type="transmembrane region" description="Helical" evidence="9">
    <location>
        <begin position="221"/>
        <end position="244"/>
    </location>
</feature>
<accession>A0ABT4CJX5</accession>
<dbReference type="InterPro" id="IPR006327">
    <property type="entry name" value="PTS_IIC_fruc"/>
</dbReference>
<dbReference type="InterPro" id="IPR003352">
    <property type="entry name" value="PTS_EIIC"/>
</dbReference>
<dbReference type="PANTHER" id="PTHR30505">
    <property type="entry name" value="FRUCTOSE-LIKE PERMEASE"/>
    <property type="match status" value="1"/>
</dbReference>
<keyword evidence="6 9" id="KW-0812">Transmembrane</keyword>
<dbReference type="PROSITE" id="PS51104">
    <property type="entry name" value="PTS_EIIC_TYPE_2"/>
    <property type="match status" value="1"/>
</dbReference>
<feature type="domain" description="PTS EIIC type-2" evidence="10">
    <location>
        <begin position="8"/>
        <end position="349"/>
    </location>
</feature>
<comment type="subcellular location">
    <subcellularLocation>
        <location evidence="1">Cell inner membrane</location>
        <topology evidence="1">Multi-pass membrane protein</topology>
    </subcellularLocation>
</comment>